<name>A0A022QTS6_ERYGU</name>
<feature type="domain" description="MHD2" evidence="3">
    <location>
        <begin position="779"/>
        <end position="889"/>
    </location>
</feature>
<reference evidence="4 5" key="1">
    <citation type="journal article" date="2013" name="Proc. Natl. Acad. Sci. U.S.A.">
        <title>Fine-scale variation in meiotic recombination in Mimulus inferred from population shotgun sequencing.</title>
        <authorList>
            <person name="Hellsten U."/>
            <person name="Wright K.M."/>
            <person name="Jenkins J."/>
            <person name="Shu S."/>
            <person name="Yuan Y."/>
            <person name="Wessler S.R."/>
            <person name="Schmutz J."/>
            <person name="Willis J.H."/>
            <person name="Rokhsar D.S."/>
        </authorList>
    </citation>
    <scope>NUCLEOTIDE SEQUENCE [LARGE SCALE GENOMIC DNA]</scope>
    <source>
        <strain evidence="5">cv. DUN x IM62</strain>
    </source>
</reference>
<dbReference type="PhylomeDB" id="A0A022QTS6"/>
<sequence>MEPFGVLGVDLSPRDLRETAYEILVGACRSSGSGRRLTYVSNSSSRDRSSQQLSPLSSSSVQRSLSTLELDASAVKKELGLKGRKKNKSDADRLGGAASEVQSNLVRKRAGVTVGELVRVQMRVSEQTDSRIRRGLLRVAAGQLGRRIESMVLPLELLQHLKPSDFTTQVEYDACQKRILKILEAGLLLHPHLPLDNSQTAPQRLRQILHTASQKPIEIGKQSESMNILRNVVTSLACRSFDGSMSDTCHWADGIPLNLYLYRILLQACFDITDESSVIDEVDEVLDQIKKTWVVLGINQVFHNLCFLWVLFNQYISTGEIEDDLVFATEKMMVEVEKDANSTNDPAYSKILCSTLGLVLDWAEKMLQRYHETFYRGNLDLMRSVLSLGISAAQILDSGKKNKELDVACSRVDTYIRSSLRSAFSQEREKVISSRKSSKNQRSPLPLLSILAQNICDLAFNEKEIYSSVLKRWHPVPTGVAVATLHACFAKELKRFVSGISELTPEAIQVLLAAEKLEKDLVEMAVADSLDSEDGGKATIQEMAPYETQAVIKNFVKSWIQTRVDRLREWVDRNLEQEEWNPQVNKGRFAPSAVEVLRIMDETLEAFFLLPIPMHPLLLPELMCGLDQCLENYIVKAKSGCGSRTTFIPMLPPLTRCAAASKFSPFKKKDRVPTSPGRKFQNGNKHEDDFFSVPRLCLRINTLYNITKELEALEKRTKTNLRKSGFARDENVASGNFVISVSSCTEGMRQLSEASAYKIVFQELRPVLGDYLYTGETSSSRIEPFLQEVERYLEIISVTVHERVRTRVITDVMKASFEGFMLVLLAGGPHRVFALQDAPVIEEDFKLLTDLFWSNGDGLPLDLIDKLSPTVTGVISLFKTGTDELVEQLKQAVLDSNGAPAKSRMPLPPTTGQWGPNEPNTILRVLCNRNDKVASKFLKRTFDLPKKA</sequence>
<dbReference type="InterPro" id="IPR014770">
    <property type="entry name" value="Munc13_1"/>
</dbReference>
<dbReference type="OrthoDB" id="2015333at2759"/>
<evidence type="ECO:0000256" key="1">
    <source>
        <dbReference type="SAM" id="MobiDB-lite"/>
    </source>
</evidence>
<feature type="domain" description="MHD1" evidence="2">
    <location>
        <begin position="508"/>
        <end position="651"/>
    </location>
</feature>
<dbReference type="InterPro" id="IPR008528">
    <property type="entry name" value="unc-13_homologue"/>
</dbReference>
<proteinExistence type="predicted"/>
<dbReference type="InterPro" id="IPR057984">
    <property type="entry name" value="PATROL1_C"/>
</dbReference>
<dbReference type="PANTHER" id="PTHR31280">
    <property type="entry name" value="PROTEIN UNC-13 HOMOLOG"/>
    <property type="match status" value="1"/>
</dbReference>
<dbReference type="InterPro" id="IPR014772">
    <property type="entry name" value="Munc13_dom-2"/>
</dbReference>
<dbReference type="KEGG" id="egt:105965513"/>
<dbReference type="PROSITE" id="PS51259">
    <property type="entry name" value="MHD2"/>
    <property type="match status" value="1"/>
</dbReference>
<gene>
    <name evidence="4" type="ORF">MIMGU_mgv1a000896mg</name>
</gene>
<dbReference type="Proteomes" id="UP000030748">
    <property type="component" value="Unassembled WGS sequence"/>
</dbReference>
<dbReference type="Pfam" id="PF25761">
    <property type="entry name" value="TPR_PATROL1"/>
    <property type="match status" value="1"/>
</dbReference>
<dbReference type="EMBL" id="KI631019">
    <property type="protein sequence ID" value="EYU30723.1"/>
    <property type="molecule type" value="Genomic_DNA"/>
</dbReference>
<dbReference type="AlphaFoldDB" id="A0A022QTS6"/>
<evidence type="ECO:0000259" key="2">
    <source>
        <dbReference type="PROSITE" id="PS51258"/>
    </source>
</evidence>
<protein>
    <recommendedName>
        <fullName evidence="6">MHD1 domain-containing protein</fullName>
    </recommendedName>
</protein>
<dbReference type="STRING" id="4155.A0A022QTS6"/>
<feature type="region of interest" description="Disordered" evidence="1">
    <location>
        <begin position="33"/>
        <end position="60"/>
    </location>
</feature>
<dbReference type="PROSITE" id="PS51258">
    <property type="entry name" value="MHD1"/>
    <property type="match status" value="1"/>
</dbReference>
<organism evidence="4 5">
    <name type="scientific">Erythranthe guttata</name>
    <name type="common">Yellow monkey flower</name>
    <name type="synonym">Mimulus guttatus</name>
    <dbReference type="NCBI Taxonomy" id="4155"/>
    <lineage>
        <taxon>Eukaryota</taxon>
        <taxon>Viridiplantae</taxon>
        <taxon>Streptophyta</taxon>
        <taxon>Embryophyta</taxon>
        <taxon>Tracheophyta</taxon>
        <taxon>Spermatophyta</taxon>
        <taxon>Magnoliopsida</taxon>
        <taxon>eudicotyledons</taxon>
        <taxon>Gunneridae</taxon>
        <taxon>Pentapetalae</taxon>
        <taxon>asterids</taxon>
        <taxon>lamiids</taxon>
        <taxon>Lamiales</taxon>
        <taxon>Phrymaceae</taxon>
        <taxon>Erythranthe</taxon>
    </lineage>
</organism>
<feature type="compositionally biased region" description="Low complexity" evidence="1">
    <location>
        <begin position="50"/>
        <end position="60"/>
    </location>
</feature>
<evidence type="ECO:0000313" key="5">
    <source>
        <dbReference type="Proteomes" id="UP000030748"/>
    </source>
</evidence>
<evidence type="ECO:0008006" key="6">
    <source>
        <dbReference type="Google" id="ProtNLM"/>
    </source>
</evidence>
<keyword evidence="5" id="KW-1185">Reference proteome</keyword>
<dbReference type="OMA" id="NTESMEC"/>
<evidence type="ECO:0000313" key="4">
    <source>
        <dbReference type="EMBL" id="EYU30723.1"/>
    </source>
</evidence>
<evidence type="ECO:0000259" key="3">
    <source>
        <dbReference type="PROSITE" id="PS51259"/>
    </source>
</evidence>
<dbReference type="eggNOG" id="ENOG502SHYD">
    <property type="taxonomic scope" value="Eukaryota"/>
</dbReference>
<dbReference type="PANTHER" id="PTHR31280:SF16">
    <property type="entry name" value="GLS PROTEIN (DUF810)"/>
    <property type="match status" value="1"/>
</dbReference>
<accession>A0A022QTS6</accession>